<accession>A0A6M4H039</accession>
<dbReference type="AlphaFoldDB" id="A0A6M4H039"/>
<keyword evidence="1" id="KW-0808">Transferase</keyword>
<dbReference type="Pfam" id="PF00132">
    <property type="entry name" value="Hexapep"/>
    <property type="match status" value="1"/>
</dbReference>
<dbReference type="EC" id="2.3.1.191" evidence="1"/>
<keyword evidence="1" id="KW-0012">Acyltransferase</keyword>
<evidence type="ECO:0000313" key="2">
    <source>
        <dbReference type="Proteomes" id="UP000501534"/>
    </source>
</evidence>
<evidence type="ECO:0000313" key="1">
    <source>
        <dbReference type="EMBL" id="QJR12685.1"/>
    </source>
</evidence>
<dbReference type="SUPFAM" id="SSF51161">
    <property type="entry name" value="Trimeric LpxA-like enzymes"/>
    <property type="match status" value="1"/>
</dbReference>
<dbReference type="Gene3D" id="2.160.10.10">
    <property type="entry name" value="Hexapeptide repeat proteins"/>
    <property type="match status" value="1"/>
</dbReference>
<proteinExistence type="predicted"/>
<sequence length="166" mass="17663">MTDSDVLSVDPTAWVSPDARIHPSQRGTRIVIGAHTQVYDYVVIRAVGGTGDIVIGEHCYINPHCVLYSGSGIRFGDYVLIGPHCSIVPANHGIARTDEVIRKQGFMPSRGGVVIEDDVWLGAHCVVLDGTHIESGAVIAAGSVVSGRITGKAVWGGNPCRLIRPR</sequence>
<name>A0A6M4H039_9PROT</name>
<dbReference type="GO" id="GO:0103118">
    <property type="term" value="F:UDP-3-O-[(3R)-3-hydroxyacyl]-glucosamine N-acyltransferase activity"/>
    <property type="evidence" value="ECO:0007669"/>
    <property type="project" value="UniProtKB-EC"/>
</dbReference>
<dbReference type="InterPro" id="IPR001451">
    <property type="entry name" value="Hexapep"/>
</dbReference>
<keyword evidence="2" id="KW-1185">Reference proteome</keyword>
<dbReference type="InterPro" id="IPR051159">
    <property type="entry name" value="Hexapeptide_acetyltransf"/>
</dbReference>
<dbReference type="PANTHER" id="PTHR23416">
    <property type="entry name" value="SIALIC ACID SYNTHASE-RELATED"/>
    <property type="match status" value="1"/>
</dbReference>
<gene>
    <name evidence="1" type="primary">lpxD_2</name>
    <name evidence="1" type="ORF">DSM104443_03777</name>
</gene>
<dbReference type="Proteomes" id="UP000501534">
    <property type="component" value="Chromosome"/>
</dbReference>
<dbReference type="KEGG" id="uru:DSM104443_03777"/>
<dbReference type="InterPro" id="IPR011004">
    <property type="entry name" value="Trimer_LpxA-like_sf"/>
</dbReference>
<dbReference type="EMBL" id="CP053069">
    <property type="protein sequence ID" value="QJR12685.1"/>
    <property type="molecule type" value="Genomic_DNA"/>
</dbReference>
<protein>
    <submittedName>
        <fullName evidence="1">UDP-3-O-(3-hydroxymyristoyl)glucosamine N-acyltransferase</fullName>
        <ecNumber evidence="1">2.3.1.191</ecNumber>
    </submittedName>
</protein>
<reference evidence="1 2" key="1">
    <citation type="submission" date="2020-04" db="EMBL/GenBank/DDBJ databases">
        <title>Usitatibacter rugosus gen. nov., sp. nov. and Usitatibacter palustris sp. nov., novel members of Usitatibacteraceae fam. nov. within the order Nitrosomonadales isolated from soil.</title>
        <authorList>
            <person name="Huber K.J."/>
            <person name="Neumann-Schaal M."/>
            <person name="Geppert A."/>
            <person name="Luckner M."/>
            <person name="Wanner G."/>
            <person name="Overmann J."/>
        </authorList>
    </citation>
    <scope>NUCLEOTIDE SEQUENCE [LARGE SCALE GENOMIC DNA]</scope>
    <source>
        <strain evidence="1 2">0125_3</strain>
    </source>
</reference>
<organism evidence="1 2">
    <name type="scientific">Usitatibacter rugosus</name>
    <dbReference type="NCBI Taxonomy" id="2732067"/>
    <lineage>
        <taxon>Bacteria</taxon>
        <taxon>Pseudomonadati</taxon>
        <taxon>Pseudomonadota</taxon>
        <taxon>Betaproteobacteria</taxon>
        <taxon>Nitrosomonadales</taxon>
        <taxon>Usitatibacteraceae</taxon>
        <taxon>Usitatibacter</taxon>
    </lineage>
</organism>
<dbReference type="CDD" id="cd04647">
    <property type="entry name" value="LbH_MAT_like"/>
    <property type="match status" value="1"/>
</dbReference>
<dbReference type="RefSeq" id="WP_171095100.1">
    <property type="nucleotide sequence ID" value="NZ_CP053069.1"/>
</dbReference>